<dbReference type="Pfam" id="PF02311">
    <property type="entry name" value="AraC_binding"/>
    <property type="match status" value="1"/>
</dbReference>
<name>A0ABU9CFN3_9BURK</name>
<evidence type="ECO:0000256" key="2">
    <source>
        <dbReference type="SAM" id="MobiDB-lite"/>
    </source>
</evidence>
<dbReference type="SMART" id="SM00342">
    <property type="entry name" value="HTH_ARAC"/>
    <property type="match status" value="1"/>
</dbReference>
<feature type="domain" description="HTH araC/xylS-type" evidence="3">
    <location>
        <begin position="240"/>
        <end position="314"/>
    </location>
</feature>
<reference evidence="4 5" key="1">
    <citation type="submission" date="2024-04" db="EMBL/GenBank/DDBJ databases">
        <title>Novel species of the genus Ideonella isolated from streams.</title>
        <authorList>
            <person name="Lu H."/>
        </authorList>
    </citation>
    <scope>NUCLEOTIDE SEQUENCE [LARGE SCALE GENOMIC DNA]</scope>
    <source>
        <strain evidence="4 5">DXS22W</strain>
    </source>
</reference>
<dbReference type="PROSITE" id="PS01124">
    <property type="entry name" value="HTH_ARAC_FAMILY_2"/>
    <property type="match status" value="1"/>
</dbReference>
<accession>A0ABU9CFN3</accession>
<dbReference type="CDD" id="cd06124">
    <property type="entry name" value="cupin_NimR-like_N"/>
    <property type="match status" value="1"/>
</dbReference>
<dbReference type="Gene3D" id="2.60.120.10">
    <property type="entry name" value="Jelly Rolls"/>
    <property type="match status" value="1"/>
</dbReference>
<dbReference type="SUPFAM" id="SSF51182">
    <property type="entry name" value="RmlC-like cupins"/>
    <property type="match status" value="1"/>
</dbReference>
<keyword evidence="5" id="KW-1185">Reference proteome</keyword>
<comment type="caution">
    <text evidence="4">The sequence shown here is derived from an EMBL/GenBank/DDBJ whole genome shotgun (WGS) entry which is preliminary data.</text>
</comment>
<protein>
    <submittedName>
        <fullName evidence="4">Helix-turn-helix transcriptional regulator</fullName>
    </submittedName>
</protein>
<gene>
    <name evidence="4" type="ORF">AACH10_09695</name>
</gene>
<dbReference type="InterPro" id="IPR018060">
    <property type="entry name" value="HTH_AraC"/>
</dbReference>
<dbReference type="InterPro" id="IPR003313">
    <property type="entry name" value="AraC-bd"/>
</dbReference>
<evidence type="ECO:0000259" key="3">
    <source>
        <dbReference type="PROSITE" id="PS01124"/>
    </source>
</evidence>
<feature type="region of interest" description="Disordered" evidence="2">
    <location>
        <begin position="1"/>
        <end position="55"/>
    </location>
</feature>
<sequence length="323" mass="34446">MPADASQAPAKPAVKGPATAPPRTAIAPLTPQLYAPSAGRPVRAKQRRLTPQQQVVPHRHAWAQVAFSIEGVTRLTAENGTYLVPPSRALWIPPGVEHAVTVLEDTLMVTLYLHQPPGRCGPGRALDDDAAAADRSEADTASADAPWRHCRVLEVSDLLRALALQLDARPDDAPAPTAADLRREALLSALVADELGRARPVRLGIALPRDKRLRALCQAVIDEPARHATLADWAQGVHGVGASPRTLARLFRDELSTSFGRWREQVLLAQALALAARGRPVALIAGELGYASASAFTAMVRRTVGQPPSRFFATSRGAGLQGL</sequence>
<dbReference type="Pfam" id="PF12833">
    <property type="entry name" value="HTH_18"/>
    <property type="match status" value="1"/>
</dbReference>
<evidence type="ECO:0000256" key="1">
    <source>
        <dbReference type="ARBA" id="ARBA00023125"/>
    </source>
</evidence>
<evidence type="ECO:0000313" key="4">
    <source>
        <dbReference type="EMBL" id="MEK8050511.1"/>
    </source>
</evidence>
<dbReference type="InterPro" id="IPR011051">
    <property type="entry name" value="RmlC_Cupin_sf"/>
</dbReference>
<dbReference type="Gene3D" id="1.10.10.60">
    <property type="entry name" value="Homeodomain-like"/>
    <property type="match status" value="1"/>
</dbReference>
<dbReference type="PANTHER" id="PTHR11019">
    <property type="entry name" value="HTH-TYPE TRANSCRIPTIONAL REGULATOR NIMR"/>
    <property type="match status" value="1"/>
</dbReference>
<evidence type="ECO:0000313" key="5">
    <source>
        <dbReference type="Proteomes" id="UP001365405"/>
    </source>
</evidence>
<keyword evidence="1" id="KW-0238">DNA-binding</keyword>
<dbReference type="Proteomes" id="UP001365405">
    <property type="component" value="Unassembled WGS sequence"/>
</dbReference>
<dbReference type="RefSeq" id="WP_341410185.1">
    <property type="nucleotide sequence ID" value="NZ_JBBUTH010000004.1"/>
</dbReference>
<organism evidence="4 5">
    <name type="scientific">Pseudaquabacterium inlustre</name>
    <dbReference type="NCBI Taxonomy" id="2984192"/>
    <lineage>
        <taxon>Bacteria</taxon>
        <taxon>Pseudomonadati</taxon>
        <taxon>Pseudomonadota</taxon>
        <taxon>Betaproteobacteria</taxon>
        <taxon>Burkholderiales</taxon>
        <taxon>Sphaerotilaceae</taxon>
        <taxon>Pseudaquabacterium</taxon>
    </lineage>
</organism>
<feature type="compositionally biased region" description="Low complexity" evidence="2">
    <location>
        <begin position="17"/>
        <end position="31"/>
    </location>
</feature>
<dbReference type="InterPro" id="IPR014710">
    <property type="entry name" value="RmlC-like_jellyroll"/>
</dbReference>
<dbReference type="EMBL" id="JBBUTH010000004">
    <property type="protein sequence ID" value="MEK8050511.1"/>
    <property type="molecule type" value="Genomic_DNA"/>
</dbReference>
<dbReference type="PANTHER" id="PTHR11019:SF159">
    <property type="entry name" value="TRANSCRIPTIONAL REGULATOR-RELATED"/>
    <property type="match status" value="1"/>
</dbReference>
<proteinExistence type="predicted"/>